<organism evidence="4 5">
    <name type="scientific">Emticicia agri</name>
    <dbReference type="NCBI Taxonomy" id="2492393"/>
    <lineage>
        <taxon>Bacteria</taxon>
        <taxon>Pseudomonadati</taxon>
        <taxon>Bacteroidota</taxon>
        <taxon>Cytophagia</taxon>
        <taxon>Cytophagales</taxon>
        <taxon>Leadbetterellaceae</taxon>
        <taxon>Emticicia</taxon>
    </lineage>
</organism>
<proteinExistence type="predicted"/>
<feature type="transmembrane region" description="Helical" evidence="1">
    <location>
        <begin position="172"/>
        <end position="191"/>
    </location>
</feature>
<dbReference type="InterPro" id="IPR007621">
    <property type="entry name" value="TPM_dom"/>
</dbReference>
<dbReference type="Pfam" id="PF04536">
    <property type="entry name" value="TPM_phosphatase"/>
    <property type="match status" value="1"/>
</dbReference>
<protein>
    <submittedName>
        <fullName evidence="4">TPM domain-containing protein</fullName>
    </submittedName>
</protein>
<keyword evidence="5" id="KW-1185">Reference proteome</keyword>
<dbReference type="OrthoDB" id="9810918at2"/>
<accession>A0A4Q5LWZ5</accession>
<keyword evidence="2" id="KW-0732">Signal</keyword>
<evidence type="ECO:0000313" key="5">
    <source>
        <dbReference type="Proteomes" id="UP000293162"/>
    </source>
</evidence>
<gene>
    <name evidence="4" type="ORF">EWM59_19290</name>
</gene>
<dbReference type="Proteomes" id="UP000293162">
    <property type="component" value="Unassembled WGS sequence"/>
</dbReference>
<dbReference type="Gene3D" id="3.10.310.50">
    <property type="match status" value="1"/>
</dbReference>
<evidence type="ECO:0000256" key="1">
    <source>
        <dbReference type="SAM" id="Phobius"/>
    </source>
</evidence>
<comment type="caution">
    <text evidence="4">The sequence shown here is derived from an EMBL/GenBank/DDBJ whole genome shotgun (WGS) entry which is preliminary data.</text>
</comment>
<evidence type="ECO:0000256" key="2">
    <source>
        <dbReference type="SAM" id="SignalP"/>
    </source>
</evidence>
<evidence type="ECO:0000313" key="4">
    <source>
        <dbReference type="EMBL" id="RYU94023.1"/>
    </source>
</evidence>
<name>A0A4Q5LWZ5_9BACT</name>
<dbReference type="RefSeq" id="WP_130022894.1">
    <property type="nucleotide sequence ID" value="NZ_SEWF01000033.1"/>
</dbReference>
<dbReference type="AlphaFoldDB" id="A0A4Q5LWZ5"/>
<keyword evidence="1" id="KW-1133">Transmembrane helix</keyword>
<evidence type="ECO:0000259" key="3">
    <source>
        <dbReference type="Pfam" id="PF04536"/>
    </source>
</evidence>
<keyword evidence="1" id="KW-0472">Membrane</keyword>
<feature type="domain" description="TPM" evidence="3">
    <location>
        <begin position="37"/>
        <end position="155"/>
    </location>
</feature>
<sequence length="250" mass="26914">MFKKLFIFLLLLQSIAFAQDIPEKPNPARFVNDFVGGLLSQSETSQLESKLKAYYDSTSTQIVVVIVKTVQPYDISEYAFKLGRNWGVGEKGKNNGIIILWAPGDRKVFIATGYGMEGSITDAYSKRIIEQDIKPNFKELRYYEGLDAAVDKIINYAKGEFKADPDDEDGSAWVGIVIFIIILIIVFYIIGKNSKGGGSNRNRGGGWIPYTTYTGWGSSSGGWSGGGGGGGGGFDFGGGDFGGGGAGGDY</sequence>
<dbReference type="EMBL" id="SEWF01000033">
    <property type="protein sequence ID" value="RYU94023.1"/>
    <property type="molecule type" value="Genomic_DNA"/>
</dbReference>
<dbReference type="PANTHER" id="PTHR30373:SF2">
    <property type="entry name" value="UPF0603 PROTEIN YGCG"/>
    <property type="match status" value="1"/>
</dbReference>
<dbReference type="PANTHER" id="PTHR30373">
    <property type="entry name" value="UPF0603 PROTEIN YGCG"/>
    <property type="match status" value="1"/>
</dbReference>
<feature type="signal peptide" evidence="2">
    <location>
        <begin position="1"/>
        <end position="18"/>
    </location>
</feature>
<keyword evidence="1" id="KW-0812">Transmembrane</keyword>
<feature type="chain" id="PRO_5020755069" evidence="2">
    <location>
        <begin position="19"/>
        <end position="250"/>
    </location>
</feature>
<reference evidence="4 5" key="1">
    <citation type="submission" date="2019-02" db="EMBL/GenBank/DDBJ databases">
        <title>Bacterial novel species Emticicia sp. 17J42-9 isolated from soil.</title>
        <authorList>
            <person name="Jung H.-Y."/>
        </authorList>
    </citation>
    <scope>NUCLEOTIDE SEQUENCE [LARGE SCALE GENOMIC DNA]</scope>
    <source>
        <strain evidence="4 5">17J42-9</strain>
    </source>
</reference>